<feature type="compositionally biased region" description="Polar residues" evidence="7">
    <location>
        <begin position="1"/>
        <end position="10"/>
    </location>
</feature>
<proteinExistence type="predicted"/>
<keyword evidence="9" id="KW-0675">Receptor</keyword>
<dbReference type="EMBL" id="DROM01000123">
    <property type="protein sequence ID" value="HHH12974.1"/>
    <property type="molecule type" value="Genomic_DNA"/>
</dbReference>
<keyword evidence="5" id="KW-0472">Membrane</keyword>
<evidence type="ECO:0000313" key="9">
    <source>
        <dbReference type="EMBL" id="HHH12974.1"/>
    </source>
</evidence>
<evidence type="ECO:0000256" key="6">
    <source>
        <dbReference type="ARBA" id="ARBA00023237"/>
    </source>
</evidence>
<evidence type="ECO:0000256" key="3">
    <source>
        <dbReference type="ARBA" id="ARBA00022452"/>
    </source>
</evidence>
<dbReference type="Pfam" id="PF07715">
    <property type="entry name" value="Plug"/>
    <property type="match status" value="1"/>
</dbReference>
<dbReference type="GO" id="GO:0044718">
    <property type="term" value="P:siderophore transmembrane transport"/>
    <property type="evidence" value="ECO:0007669"/>
    <property type="project" value="TreeGrafter"/>
</dbReference>
<evidence type="ECO:0000256" key="4">
    <source>
        <dbReference type="ARBA" id="ARBA00022692"/>
    </source>
</evidence>
<comment type="caution">
    <text evidence="9">The sequence shown here is derived from an EMBL/GenBank/DDBJ whole genome shotgun (WGS) entry which is preliminary data.</text>
</comment>
<gene>
    <name evidence="9" type="ORF">ENJ98_01945</name>
</gene>
<dbReference type="InterPro" id="IPR036942">
    <property type="entry name" value="Beta-barrel_TonB_sf"/>
</dbReference>
<organism evidence="9">
    <name type="scientific">Thiolapillus brandeum</name>
    <dbReference type="NCBI Taxonomy" id="1076588"/>
    <lineage>
        <taxon>Bacteria</taxon>
        <taxon>Pseudomonadati</taxon>
        <taxon>Pseudomonadota</taxon>
        <taxon>Gammaproteobacteria</taxon>
        <taxon>Chromatiales</taxon>
        <taxon>Sedimenticolaceae</taxon>
        <taxon>Thiolapillus</taxon>
    </lineage>
</organism>
<dbReference type="GO" id="GO:0009279">
    <property type="term" value="C:cell outer membrane"/>
    <property type="evidence" value="ECO:0007669"/>
    <property type="project" value="UniProtKB-SubCell"/>
</dbReference>
<dbReference type="AlphaFoldDB" id="A0A7C5IY36"/>
<reference evidence="9" key="1">
    <citation type="journal article" date="2020" name="mSystems">
        <title>Genome- and Community-Level Interaction Insights into Carbon Utilization and Element Cycling Functions of Hydrothermarchaeota in Hydrothermal Sediment.</title>
        <authorList>
            <person name="Zhou Z."/>
            <person name="Liu Y."/>
            <person name="Xu W."/>
            <person name="Pan J."/>
            <person name="Luo Z.H."/>
            <person name="Li M."/>
        </authorList>
    </citation>
    <scope>NUCLEOTIDE SEQUENCE [LARGE SCALE GENOMIC DNA]</scope>
    <source>
        <strain evidence="9">HyVt-535</strain>
    </source>
</reference>
<sequence length="492" mass="54817">MCVSRCSTEVTGKGQASGRNRASTSSSIGLPPRRGQCHMPRPVWHFPQPLLSVTAPENRNTLICRYFQNGHKNCLICRDFNSNSNQREQTMKRKPLAPLVLFSTFCTLGVAAEEAEEMAPLVVEGSRIADVSGTQVKSADLAEALFKNMANVSLVRRSGIANDIILRGQKKDNINILVDGAKIYGACPNRMDPPTSHILTNNVEAVEVTEGPYDVENFGTLSGAVKITTREPEAGMHGNFSINVGSWNYWKAAATLSGGSDRIKALVSLSHEESDQYEDGDGNDFVEQMKANNVSPMTRYKAEYEDLKAYEKETFMGKVIFDITENQQLKLSYTANRSDDVLYPSSKMDALYDDSDIWTADYIIRDLGRWSSALELSFYNSKVEHPMSTYYRNSSGPNSANEKISYLESRIQGFRVKNTMEIDAASEVRYGIDTSRRNWDGTYEGFGTNAGITGVKSIDDVDTDNLGVFVEYERDFDNFNLRLGGRYDDTSI</sequence>
<dbReference type="GO" id="GO:0015344">
    <property type="term" value="F:siderophore uptake transmembrane transporter activity"/>
    <property type="evidence" value="ECO:0007669"/>
    <property type="project" value="TreeGrafter"/>
</dbReference>
<name>A0A7C5IY36_9GAMM</name>
<dbReference type="InterPro" id="IPR037066">
    <property type="entry name" value="Plug_dom_sf"/>
</dbReference>
<keyword evidence="4" id="KW-0812">Transmembrane</keyword>
<keyword evidence="3" id="KW-1134">Transmembrane beta strand</keyword>
<dbReference type="Gene3D" id="2.40.170.20">
    <property type="entry name" value="TonB-dependent receptor, beta-barrel domain"/>
    <property type="match status" value="1"/>
</dbReference>
<feature type="compositionally biased region" description="Polar residues" evidence="7">
    <location>
        <begin position="17"/>
        <end position="28"/>
    </location>
</feature>
<keyword evidence="2" id="KW-0813">Transport</keyword>
<evidence type="ECO:0000256" key="2">
    <source>
        <dbReference type="ARBA" id="ARBA00022448"/>
    </source>
</evidence>
<feature type="non-terminal residue" evidence="9">
    <location>
        <position position="492"/>
    </location>
</feature>
<dbReference type="PANTHER" id="PTHR30069">
    <property type="entry name" value="TONB-DEPENDENT OUTER MEMBRANE RECEPTOR"/>
    <property type="match status" value="1"/>
</dbReference>
<evidence type="ECO:0000259" key="8">
    <source>
        <dbReference type="Pfam" id="PF07715"/>
    </source>
</evidence>
<comment type="subcellular location">
    <subcellularLocation>
        <location evidence="1">Cell outer membrane</location>
        <topology evidence="1">Multi-pass membrane protein</topology>
    </subcellularLocation>
</comment>
<dbReference type="Gene3D" id="2.170.130.10">
    <property type="entry name" value="TonB-dependent receptor, plug domain"/>
    <property type="match status" value="1"/>
</dbReference>
<feature type="domain" description="TonB-dependent receptor plug" evidence="8">
    <location>
        <begin position="137"/>
        <end position="215"/>
    </location>
</feature>
<evidence type="ECO:0000256" key="7">
    <source>
        <dbReference type="SAM" id="MobiDB-lite"/>
    </source>
</evidence>
<protein>
    <submittedName>
        <fullName evidence="9">TonB-dependent receptor</fullName>
    </submittedName>
</protein>
<evidence type="ECO:0000256" key="1">
    <source>
        <dbReference type="ARBA" id="ARBA00004571"/>
    </source>
</evidence>
<dbReference type="PANTHER" id="PTHR30069:SF49">
    <property type="entry name" value="OUTER MEMBRANE PROTEIN C"/>
    <property type="match status" value="1"/>
</dbReference>
<dbReference type="SUPFAM" id="SSF56935">
    <property type="entry name" value="Porins"/>
    <property type="match status" value="1"/>
</dbReference>
<dbReference type="Proteomes" id="UP000886100">
    <property type="component" value="Unassembled WGS sequence"/>
</dbReference>
<dbReference type="InterPro" id="IPR039426">
    <property type="entry name" value="TonB-dep_rcpt-like"/>
</dbReference>
<accession>A0A7C5IY36</accession>
<feature type="region of interest" description="Disordered" evidence="7">
    <location>
        <begin position="1"/>
        <end position="35"/>
    </location>
</feature>
<keyword evidence="6" id="KW-0998">Cell outer membrane</keyword>
<dbReference type="InterPro" id="IPR012910">
    <property type="entry name" value="Plug_dom"/>
</dbReference>
<evidence type="ECO:0000256" key="5">
    <source>
        <dbReference type="ARBA" id="ARBA00023136"/>
    </source>
</evidence>